<organism evidence="1 2">
    <name type="scientific">Pseudohoeflea coraliihabitans</name>
    <dbReference type="NCBI Taxonomy" id="2860393"/>
    <lineage>
        <taxon>Bacteria</taxon>
        <taxon>Pseudomonadati</taxon>
        <taxon>Pseudomonadota</taxon>
        <taxon>Alphaproteobacteria</taxon>
        <taxon>Hyphomicrobiales</taxon>
        <taxon>Rhizobiaceae</taxon>
        <taxon>Pseudohoeflea</taxon>
    </lineage>
</organism>
<protein>
    <submittedName>
        <fullName evidence="1">DUF2793 domain-containing protein</fullName>
    </submittedName>
</protein>
<keyword evidence="2" id="KW-1185">Reference proteome</keyword>
<proteinExistence type="predicted"/>
<dbReference type="Proteomes" id="UP001430804">
    <property type="component" value="Unassembled WGS sequence"/>
</dbReference>
<name>A0ABS6WM80_9HYPH</name>
<comment type="caution">
    <text evidence="1">The sequence shown here is derived from an EMBL/GenBank/DDBJ whole genome shotgun (WGS) entry which is preliminary data.</text>
</comment>
<gene>
    <name evidence="1" type="ORF">KY465_06330</name>
</gene>
<accession>A0ABS6WM80</accession>
<sequence length="452" mass="47632">MSAMSTSHLGLPYLQAAQAQKHVTHNEALSGLDALVQLAVLSADLSGPPGTVSEGDRYLVSAGGSGAWQGQDGDIAAFQDGGWSFFKPQEGWRAWVADTQQLLVYSTGSWAAVVPDFPTQLPLFGVNAAADETNRMVVKADAVLHSHDDVTPGTGSARHIVNKAGEMDTASVVFQTGWSGRAEFGLTGDDDWRVKVSADGSTWSEALHIDRQDGRVQFPNGLLHGDSGQRPQGFLAVPGTVIYRINAAHAANPRTAQLTGVAGDLLSLATGDAALFFSGQMNERVMVRIWNISKSPEESAWVIWSDEATQLQVLDAASVAGWSPGDSVQIGDPTSITPGGVIACDISPMMQTQFGRVFRQVGLFAKYYASGDTAVLSETQFTQIRITPTGVSGTFANGSSLNKGVAGEGLLMIACSQASPVSDSNLVFVREYSPAGDLGIQLVATMGLTVEL</sequence>
<dbReference type="RefSeq" id="WP_219200858.1">
    <property type="nucleotide sequence ID" value="NZ_JAHWQX010000002.1"/>
</dbReference>
<dbReference type="EMBL" id="JAHWQX010000002">
    <property type="protein sequence ID" value="MBW3096890.1"/>
    <property type="molecule type" value="Genomic_DNA"/>
</dbReference>
<evidence type="ECO:0000313" key="1">
    <source>
        <dbReference type="EMBL" id="MBW3096890.1"/>
    </source>
</evidence>
<evidence type="ECO:0000313" key="2">
    <source>
        <dbReference type="Proteomes" id="UP001430804"/>
    </source>
</evidence>
<dbReference type="InterPro" id="IPR021251">
    <property type="entry name" value="DUF2793"/>
</dbReference>
<reference evidence="1" key="1">
    <citation type="submission" date="2021-07" db="EMBL/GenBank/DDBJ databases">
        <title>Pseudohoeflea marina sp. nov. a polyhydroxyalcanoate-producing bacterium.</title>
        <authorList>
            <person name="Zheng W."/>
            <person name="Yu S."/>
            <person name="Huang Y."/>
        </authorList>
    </citation>
    <scope>NUCLEOTIDE SEQUENCE</scope>
    <source>
        <strain evidence="1">DP4N28-3</strain>
    </source>
</reference>
<dbReference type="Pfam" id="PF10983">
    <property type="entry name" value="DUF2793"/>
    <property type="match status" value="1"/>
</dbReference>